<feature type="compositionally biased region" description="Low complexity" evidence="2">
    <location>
        <begin position="1634"/>
        <end position="1654"/>
    </location>
</feature>
<dbReference type="EMBL" id="HBFB01017874">
    <property type="protein sequence ID" value="CAD8681237.1"/>
    <property type="molecule type" value="Transcribed_RNA"/>
</dbReference>
<feature type="compositionally biased region" description="Low complexity" evidence="2">
    <location>
        <begin position="1899"/>
        <end position="1911"/>
    </location>
</feature>
<gene>
    <name evidence="3" type="ORF">CLEI1391_LOCUS10021</name>
</gene>
<feature type="region of interest" description="Disordered" evidence="2">
    <location>
        <begin position="669"/>
        <end position="688"/>
    </location>
</feature>
<keyword evidence="1" id="KW-0175">Coiled coil</keyword>
<organism evidence="3">
    <name type="scientific">Chlamydomonas leiostraca</name>
    <dbReference type="NCBI Taxonomy" id="1034604"/>
    <lineage>
        <taxon>Eukaryota</taxon>
        <taxon>Viridiplantae</taxon>
        <taxon>Chlorophyta</taxon>
        <taxon>core chlorophytes</taxon>
        <taxon>Chlorophyceae</taxon>
        <taxon>CS clade</taxon>
        <taxon>Chlamydomonadales</taxon>
        <taxon>Chlamydomonadaceae</taxon>
        <taxon>Chlamydomonas</taxon>
    </lineage>
</organism>
<feature type="compositionally biased region" description="Polar residues" evidence="2">
    <location>
        <begin position="13"/>
        <end position="28"/>
    </location>
</feature>
<sequence length="2139" mass="223323">MPIRLTKAELQSLPISSESSGELQQAVLNQGPVKMSDRPSEGGESGASLGRPSRHISDVSSLSLERHQMKETLQHMKVSLAQMSPPPPLSTRSGLAPVPAPTKLPGSVGTVGAQPALEGLLEDIASRLSSIEGMYTDMSSRLVRNEGTIRDLQHISAGAISETARLVDIVRTGGTPMTGSRGALTAVPGNVTPPPMRSAVRTLDHLPGTQTTSTLQQHASQIHKLIAGLDFLEQHIIRQDQVIEGVQKQLVMVARDQSAGGMHSPSELAMQIHDISELVNKLRSHMYKVEKKASGSETSVQLVNSRVSQLAARLEALEHASMNGQGTINNPLFSSPEDGSSRSMPAGAAQLAVLAEAQAELRSTVKGMGRDLQGLMQQVQQLSEVQAAAVQAGSSSSPSELQELKQQVAYLMANHSASRAEASRSVAEADERLAQLQQQQREAAAAAERVQNELMTVRRQLAAVVDSVEERLEAAQNASRAGSRSLSLNPGAPMSPVQAPPVSPADSAALTDPAYTAALEQLQQGMELLAERVSNASDDMGARVAAAEAAARAAADAAAAANEHASTAAHAEAVAALERQLASVQARVEDNAAVISMLSANSRAAGESEATSAELRTLQQAVEELATRTAAHMSATAAVDHTVLDSISRDVEQLKAVASQLAGEVGEVRASTMQQQARSRSLGEEDPEVRASELASALSAVRADQVLFAAKVQEQLDQSVVAQVAARASLAAAVGQMEEEQDSLREAVATLQSSMPSVDGIKAELKERLDTVMGTIRERVDETSTTLGARVSELSDANEELKRMVTAALEEVGGEVVRLTQAGEEMKPTLDMVSLLKNEVADLYVAQQTSRSEMLTVSDQVVELAGKLDTECVQRSELQGMLAEAHEAAVLSAESVAVDVATLRGMVEDSSASSDQLKQAVAKLIVDLDAVNGTTAEVQARLGDLATQLQVKGLAEVVEELQTCQQDVAVGLKDLKVAVERDYINHEKLGAIFAAREDMKAALSKLEHVFSSGHLSKQASVEVKQQLEAVEDTLARAGIATPRMSAAIDDMNAKIAELQSQINLLTYRTEGAVRQEQLASMQQAMVTLEMQLKGYRKPSVTAEDVAAAPRSLPAGEDAPAADSTADEAAAEPQLERVLTASASRRGGPITNIDEAATHIARLEGHVRELREFAADTEVVVEVDVPALKTAVAEMQLIIFELRQAQVQQTAAAAEPAEAGDEPAEPAAASEQARGLQLPDADSSSEDEAYPGFVGAGKARMSRTGSLPRASRTGDLQHVDEEDEFGSFAGASASASPAPPAVAASPATRAVAASSPADAASAVALAELKRRVEGLEGSLVSKVQALEARVMFSAAPLPGAVQQAQAAELLADMPAHIQASMTLRNEMDELQAAFNTMRGQLDSVRLSMGMATPKRGNSGDGSNLALGVAAAMTTRSVLDNLALQSSTTSSLELELGSLRSQVQQLASDVSMLHGSQEGVALTATRASETSYSLSTQVSELQGRVEVMASVQQQQSAALAAVAASAARSAAPASSLTLPLHVAGEGGDLTQPQRVNLDDDSTPRAASSTANGIASEAFAAALDHVSTRLSALEQSVAAQGSTLGDLQQEVASVRTLGGTTTLSRSRPDDSILAAASPVRAPAASSGAPPRPGSTASLSGLDMFPGSPGMGGSRAPGGSGFIQRLLEVVRRQSSRMRNQYADEAGLEGQLQEVDRSLEEVEARLGAGASPAETQAAYAEAMVTILEQVATLRTIGSQTHPAIHQMLLSHDSTLQDLKQKVQDMVSNAATNAASSAVAAAEEIQGRLTRLEAGYRKLSDNQAALNKMVDVFTTSSLEAESNAAAVGGPVEGVGGVPAGGEGSTPALRAVAAKVAQLEELVSTLAPKVSVGDNLQRTPSEAVSREGSPSRAGSSRGADAIALAALEGKLGEYGKVLQAMRNRIVALQEYVDSTQGMVKELHTVHGSVLMRLGALESTTSSGSGGGGDNGQLQSELDQLAAKMAAFEVKSSEVSNALDGLRRVGDRLAALDARDGEMASKLAAIGQTMPVIAGQLKGLERKLHEKLDACCAQLESLGSALSEISRMEKPDSKNPFAGLGAQNNPTIKLLESKVELLRTALTNVARALAADFKADRAARGASSDGL</sequence>
<proteinExistence type="predicted"/>
<evidence type="ECO:0000256" key="2">
    <source>
        <dbReference type="SAM" id="MobiDB-lite"/>
    </source>
</evidence>
<protein>
    <submittedName>
        <fullName evidence="3">Uncharacterized protein</fullName>
    </submittedName>
</protein>
<feature type="region of interest" description="Disordered" evidence="2">
    <location>
        <begin position="1210"/>
        <end position="1276"/>
    </location>
</feature>
<reference evidence="3" key="1">
    <citation type="submission" date="2021-01" db="EMBL/GenBank/DDBJ databases">
        <authorList>
            <person name="Corre E."/>
            <person name="Pelletier E."/>
            <person name="Niang G."/>
            <person name="Scheremetjew M."/>
            <person name="Finn R."/>
            <person name="Kale V."/>
            <person name="Holt S."/>
            <person name="Cochrane G."/>
            <person name="Meng A."/>
            <person name="Brown T."/>
            <person name="Cohen L."/>
        </authorList>
    </citation>
    <scope>NUCLEOTIDE SEQUENCE</scope>
    <source>
        <strain evidence="3">SAG 11-49</strain>
    </source>
</reference>
<feature type="region of interest" description="Disordered" evidence="2">
    <location>
        <begin position="325"/>
        <end position="344"/>
    </location>
</feature>
<feature type="region of interest" description="Disordered" evidence="2">
    <location>
        <begin position="1"/>
        <end position="55"/>
    </location>
</feature>
<accession>A0A7S0WS83</accession>
<feature type="region of interest" description="Disordered" evidence="2">
    <location>
        <begin position="475"/>
        <end position="508"/>
    </location>
</feature>
<dbReference type="PANTHER" id="PTHR45615:SF66">
    <property type="entry name" value="CARD DOMAIN-CONTAINING PROTEIN"/>
    <property type="match status" value="1"/>
</dbReference>
<dbReference type="PANTHER" id="PTHR45615">
    <property type="entry name" value="MYOSIN HEAVY CHAIN, NON-MUSCLE"/>
    <property type="match status" value="1"/>
</dbReference>
<name>A0A7S0WS83_9CHLO</name>
<feature type="compositionally biased region" description="Polar residues" evidence="2">
    <location>
        <begin position="476"/>
        <end position="488"/>
    </location>
</feature>
<feature type="region of interest" description="Disordered" evidence="2">
    <location>
        <begin position="1104"/>
        <end position="1132"/>
    </location>
</feature>
<feature type="region of interest" description="Disordered" evidence="2">
    <location>
        <begin position="1886"/>
        <end position="1911"/>
    </location>
</feature>
<feature type="compositionally biased region" description="Polar residues" evidence="2">
    <location>
        <begin position="325"/>
        <end position="343"/>
    </location>
</feature>
<feature type="region of interest" description="Disordered" evidence="2">
    <location>
        <begin position="1634"/>
        <end position="1672"/>
    </location>
</feature>
<evidence type="ECO:0000313" key="3">
    <source>
        <dbReference type="EMBL" id="CAD8681237.1"/>
    </source>
</evidence>
<evidence type="ECO:0000256" key="1">
    <source>
        <dbReference type="SAM" id="Coils"/>
    </source>
</evidence>
<feature type="coiled-coil region" evidence="1">
    <location>
        <begin position="608"/>
        <end position="664"/>
    </location>
</feature>